<dbReference type="EMBL" id="CM046399">
    <property type="protein sequence ID" value="KAI8527655.1"/>
    <property type="molecule type" value="Genomic_DNA"/>
</dbReference>
<gene>
    <name evidence="1" type="ORF">RHMOL_Rhmol12G0092800</name>
</gene>
<keyword evidence="2" id="KW-1185">Reference proteome</keyword>
<name>A0ACC0LGC6_RHOML</name>
<accession>A0ACC0LGC6</accession>
<proteinExistence type="predicted"/>
<sequence>MTQRNDPLMNQRLLEIEREARRLGSPYLRLRRLRRALSLVRNDRNSANAHVIPIGGQSVNIPLLISNEPNPTGFDFTIYADSKDRHLLFKWMFSVRANTIDLRNLIEEYLGIRSWQNRWRQQR</sequence>
<evidence type="ECO:0000313" key="2">
    <source>
        <dbReference type="Proteomes" id="UP001062846"/>
    </source>
</evidence>
<evidence type="ECO:0000313" key="1">
    <source>
        <dbReference type="EMBL" id="KAI8527655.1"/>
    </source>
</evidence>
<protein>
    <submittedName>
        <fullName evidence="1">Uncharacterized protein</fullName>
    </submittedName>
</protein>
<comment type="caution">
    <text evidence="1">The sequence shown here is derived from an EMBL/GenBank/DDBJ whole genome shotgun (WGS) entry which is preliminary data.</text>
</comment>
<dbReference type="Proteomes" id="UP001062846">
    <property type="component" value="Chromosome 12"/>
</dbReference>
<organism evidence="1 2">
    <name type="scientific">Rhododendron molle</name>
    <name type="common">Chinese azalea</name>
    <name type="synonym">Azalea mollis</name>
    <dbReference type="NCBI Taxonomy" id="49168"/>
    <lineage>
        <taxon>Eukaryota</taxon>
        <taxon>Viridiplantae</taxon>
        <taxon>Streptophyta</taxon>
        <taxon>Embryophyta</taxon>
        <taxon>Tracheophyta</taxon>
        <taxon>Spermatophyta</taxon>
        <taxon>Magnoliopsida</taxon>
        <taxon>eudicotyledons</taxon>
        <taxon>Gunneridae</taxon>
        <taxon>Pentapetalae</taxon>
        <taxon>asterids</taxon>
        <taxon>Ericales</taxon>
        <taxon>Ericaceae</taxon>
        <taxon>Ericoideae</taxon>
        <taxon>Rhodoreae</taxon>
        <taxon>Rhododendron</taxon>
    </lineage>
</organism>
<reference evidence="1" key="1">
    <citation type="submission" date="2022-02" db="EMBL/GenBank/DDBJ databases">
        <title>Plant Genome Project.</title>
        <authorList>
            <person name="Zhang R.-G."/>
        </authorList>
    </citation>
    <scope>NUCLEOTIDE SEQUENCE</scope>
    <source>
        <strain evidence="1">AT1</strain>
    </source>
</reference>